<sequence length="184" mass="20615">MTSRGIHKFFIFLFLSLVHGQDYCPASYCDKNGLNSPKTVSHMFNIRCGGQKKTILNIPYSGNFNATSIDYYSKRVSLSDPGNCLPRRLLNLNLSSSPFMAVYYQSYTFLSCPKGLASSRYVVDCLSNTTTDIVAANYETDVWLFTKCKIIVTLPLPVSSSYISRFPVDLELTWKVPPTATDLS</sequence>
<evidence type="ECO:0000313" key="15">
    <source>
        <dbReference type="EMBL" id="EYU32236.1"/>
    </source>
</evidence>
<organism evidence="15 16">
    <name type="scientific">Erythranthe guttata</name>
    <name type="common">Yellow monkey flower</name>
    <name type="synonym">Mimulus guttatus</name>
    <dbReference type="NCBI Taxonomy" id="4155"/>
    <lineage>
        <taxon>Eukaryota</taxon>
        <taxon>Viridiplantae</taxon>
        <taxon>Streptophyta</taxon>
        <taxon>Embryophyta</taxon>
        <taxon>Tracheophyta</taxon>
        <taxon>Spermatophyta</taxon>
        <taxon>Magnoliopsida</taxon>
        <taxon>eudicotyledons</taxon>
        <taxon>Gunneridae</taxon>
        <taxon>Pentapetalae</taxon>
        <taxon>asterids</taxon>
        <taxon>lamiids</taxon>
        <taxon>Lamiales</taxon>
        <taxon>Phrymaceae</taxon>
        <taxon>Erythranthe</taxon>
    </lineage>
</organism>
<comment type="subcellular location">
    <subcellularLocation>
        <location evidence="2">Membrane</location>
        <topology evidence="2">Single-pass membrane protein</topology>
    </subcellularLocation>
</comment>
<comment type="similarity">
    <text evidence="13">Belongs to the RING-type zinc finger family. ATL subfamily.</text>
</comment>
<dbReference type="PANTHER" id="PTHR46279">
    <property type="entry name" value="RING/U-BOX SUPERFAMILY PROTEIN"/>
    <property type="match status" value="1"/>
</dbReference>
<evidence type="ECO:0000256" key="14">
    <source>
        <dbReference type="SAM" id="SignalP"/>
    </source>
</evidence>
<protein>
    <recommendedName>
        <fullName evidence="4">RING-type E3 ubiquitin transferase</fullName>
        <ecNumber evidence="4">2.3.2.27</ecNumber>
    </recommendedName>
</protein>
<evidence type="ECO:0000256" key="2">
    <source>
        <dbReference type="ARBA" id="ARBA00004167"/>
    </source>
</evidence>
<keyword evidence="8" id="KW-0863">Zinc-finger</keyword>
<dbReference type="EC" id="2.3.2.27" evidence="4"/>
<dbReference type="PANTHER" id="PTHR46279:SF2">
    <property type="entry name" value="RING-H2 FINGER PROTEIN ATL21A-RELATED"/>
    <property type="match status" value="1"/>
</dbReference>
<evidence type="ECO:0000256" key="8">
    <source>
        <dbReference type="ARBA" id="ARBA00022771"/>
    </source>
</evidence>
<evidence type="ECO:0000256" key="7">
    <source>
        <dbReference type="ARBA" id="ARBA00022723"/>
    </source>
</evidence>
<keyword evidence="6" id="KW-0812">Transmembrane</keyword>
<evidence type="ECO:0000256" key="13">
    <source>
        <dbReference type="ARBA" id="ARBA00024209"/>
    </source>
</evidence>
<evidence type="ECO:0000256" key="11">
    <source>
        <dbReference type="ARBA" id="ARBA00022989"/>
    </source>
</evidence>
<evidence type="ECO:0000256" key="12">
    <source>
        <dbReference type="ARBA" id="ARBA00023136"/>
    </source>
</evidence>
<dbReference type="GO" id="GO:0016020">
    <property type="term" value="C:membrane"/>
    <property type="evidence" value="ECO:0007669"/>
    <property type="project" value="UniProtKB-SubCell"/>
</dbReference>
<proteinExistence type="inferred from homology"/>
<keyword evidence="9" id="KW-0833">Ubl conjugation pathway</keyword>
<evidence type="ECO:0000256" key="3">
    <source>
        <dbReference type="ARBA" id="ARBA00004906"/>
    </source>
</evidence>
<keyword evidence="5" id="KW-0808">Transferase</keyword>
<keyword evidence="12" id="KW-0472">Membrane</keyword>
<keyword evidence="11" id="KW-1133">Transmembrane helix</keyword>
<evidence type="ECO:0000256" key="1">
    <source>
        <dbReference type="ARBA" id="ARBA00000900"/>
    </source>
</evidence>
<gene>
    <name evidence="15" type="ORF">MIMGU_mgv1a024215mg</name>
</gene>
<comment type="catalytic activity">
    <reaction evidence="1">
        <text>S-ubiquitinyl-[E2 ubiquitin-conjugating enzyme]-L-cysteine + [acceptor protein]-L-lysine = [E2 ubiquitin-conjugating enzyme]-L-cysteine + N(6)-ubiquitinyl-[acceptor protein]-L-lysine.</text>
        <dbReference type="EC" id="2.3.2.27"/>
    </reaction>
</comment>
<keyword evidence="10" id="KW-0862">Zinc</keyword>
<evidence type="ECO:0000256" key="6">
    <source>
        <dbReference type="ARBA" id="ARBA00022692"/>
    </source>
</evidence>
<name>A0A022QWG4_ERYGU</name>
<keyword evidence="16" id="KW-1185">Reference proteome</keyword>
<keyword evidence="7" id="KW-0479">Metal-binding</keyword>
<accession>A0A022QWG4</accession>
<keyword evidence="14" id="KW-0732">Signal</keyword>
<comment type="pathway">
    <text evidence="3">Protein modification; protein ubiquitination.</text>
</comment>
<dbReference type="GO" id="GO:0061630">
    <property type="term" value="F:ubiquitin protein ligase activity"/>
    <property type="evidence" value="ECO:0007669"/>
    <property type="project" value="UniProtKB-EC"/>
</dbReference>
<evidence type="ECO:0000256" key="5">
    <source>
        <dbReference type="ARBA" id="ARBA00022679"/>
    </source>
</evidence>
<feature type="chain" id="PRO_5001507147" description="RING-type E3 ubiquitin transferase" evidence="14">
    <location>
        <begin position="21"/>
        <end position="184"/>
    </location>
</feature>
<evidence type="ECO:0000256" key="4">
    <source>
        <dbReference type="ARBA" id="ARBA00012483"/>
    </source>
</evidence>
<dbReference type="Proteomes" id="UP000030748">
    <property type="component" value="Unassembled WGS sequence"/>
</dbReference>
<dbReference type="InterPro" id="IPR046948">
    <property type="entry name" value="ATL20-22-like"/>
</dbReference>
<dbReference type="GO" id="GO:0008270">
    <property type="term" value="F:zinc ion binding"/>
    <property type="evidence" value="ECO:0007669"/>
    <property type="project" value="UniProtKB-KW"/>
</dbReference>
<dbReference type="EMBL" id="KI630880">
    <property type="protein sequence ID" value="EYU32236.1"/>
    <property type="molecule type" value="Genomic_DNA"/>
</dbReference>
<feature type="signal peptide" evidence="14">
    <location>
        <begin position="1"/>
        <end position="20"/>
    </location>
</feature>
<dbReference type="AlphaFoldDB" id="A0A022QWG4"/>
<evidence type="ECO:0000256" key="10">
    <source>
        <dbReference type="ARBA" id="ARBA00022833"/>
    </source>
</evidence>
<reference evidence="15 16" key="1">
    <citation type="journal article" date="2013" name="Proc. Natl. Acad. Sci. U.S.A.">
        <title>Fine-scale variation in meiotic recombination in Mimulus inferred from population shotgun sequencing.</title>
        <authorList>
            <person name="Hellsten U."/>
            <person name="Wright K.M."/>
            <person name="Jenkins J."/>
            <person name="Shu S."/>
            <person name="Yuan Y."/>
            <person name="Wessler S.R."/>
            <person name="Schmutz J."/>
            <person name="Willis J.H."/>
            <person name="Rokhsar D.S."/>
        </authorList>
    </citation>
    <scope>NUCLEOTIDE SEQUENCE [LARGE SCALE GENOMIC DNA]</scope>
    <source>
        <strain evidence="16">cv. DUN x IM62</strain>
    </source>
</reference>
<evidence type="ECO:0000256" key="9">
    <source>
        <dbReference type="ARBA" id="ARBA00022786"/>
    </source>
</evidence>
<evidence type="ECO:0000313" key="16">
    <source>
        <dbReference type="Proteomes" id="UP000030748"/>
    </source>
</evidence>